<reference evidence="1 2" key="1">
    <citation type="submission" date="2024-05" db="EMBL/GenBank/DDBJ databases">
        <authorList>
            <person name="Wallberg A."/>
        </authorList>
    </citation>
    <scope>NUCLEOTIDE SEQUENCE [LARGE SCALE GENOMIC DNA]</scope>
</reference>
<dbReference type="AlphaFoldDB" id="A0AAV2PSW4"/>
<dbReference type="EMBL" id="CAXKWB010001352">
    <property type="protein sequence ID" value="CAL4064081.1"/>
    <property type="molecule type" value="Genomic_DNA"/>
</dbReference>
<feature type="non-terminal residue" evidence="1">
    <location>
        <position position="103"/>
    </location>
</feature>
<proteinExistence type="predicted"/>
<evidence type="ECO:0000313" key="1">
    <source>
        <dbReference type="EMBL" id="CAL4064081.1"/>
    </source>
</evidence>
<protein>
    <submittedName>
        <fullName evidence="1">Uncharacterized protein</fullName>
    </submittedName>
</protein>
<evidence type="ECO:0000313" key="2">
    <source>
        <dbReference type="Proteomes" id="UP001497623"/>
    </source>
</evidence>
<gene>
    <name evidence="1" type="ORF">MNOR_LOCUS3833</name>
</gene>
<comment type="caution">
    <text evidence="1">The sequence shown here is derived from an EMBL/GenBank/DDBJ whole genome shotgun (WGS) entry which is preliminary data.</text>
</comment>
<name>A0AAV2PSW4_MEGNR</name>
<dbReference type="Proteomes" id="UP001497623">
    <property type="component" value="Unassembled WGS sequence"/>
</dbReference>
<accession>A0AAV2PSW4</accession>
<sequence length="103" mass="11435">CDRILDVIQQIECLMPSREDNFSVIALVESVIQGSGAAFHESSHNAISAAIKAAIESLTEEYGKKEDEGGIPSDQLDALRILAATEGDLYRRRWNNSEWGLWN</sequence>
<keyword evidence="2" id="KW-1185">Reference proteome</keyword>
<organism evidence="1 2">
    <name type="scientific">Meganyctiphanes norvegica</name>
    <name type="common">Northern krill</name>
    <name type="synonym">Thysanopoda norvegica</name>
    <dbReference type="NCBI Taxonomy" id="48144"/>
    <lineage>
        <taxon>Eukaryota</taxon>
        <taxon>Metazoa</taxon>
        <taxon>Ecdysozoa</taxon>
        <taxon>Arthropoda</taxon>
        <taxon>Crustacea</taxon>
        <taxon>Multicrustacea</taxon>
        <taxon>Malacostraca</taxon>
        <taxon>Eumalacostraca</taxon>
        <taxon>Eucarida</taxon>
        <taxon>Euphausiacea</taxon>
        <taxon>Euphausiidae</taxon>
        <taxon>Meganyctiphanes</taxon>
    </lineage>
</organism>
<feature type="non-terminal residue" evidence="1">
    <location>
        <position position="1"/>
    </location>
</feature>